<keyword evidence="2" id="KW-1185">Reference proteome</keyword>
<dbReference type="RefSeq" id="WP_120582175.1">
    <property type="nucleotide sequence ID" value="NZ_RAWI01000019.1"/>
</dbReference>
<evidence type="ECO:0000313" key="1">
    <source>
        <dbReference type="EMBL" id="RKI15424.1"/>
    </source>
</evidence>
<protein>
    <recommendedName>
        <fullName evidence="3">Lipoprotein</fullName>
    </recommendedName>
</protein>
<evidence type="ECO:0000313" key="2">
    <source>
        <dbReference type="Proteomes" id="UP000278907"/>
    </source>
</evidence>
<sequence length="380" mass="40544">MHSSLEEKSRGGWTAGVLLGVLLVLGACDKDPDDIPALQPGAQGESAVTAPEGARFELAVRGGQRYRFDCTPISLTGCRVQLRDAKSLEPVGDAQASSLRNVLSFFWTADAEGRVVVEVQSAPTGKTGQFLYAFTEAVDDAGGSVAEAVSRPVDTTPTEFTGFLESRDDADAWRLSLPANHVLRAVCKDAEITNPAPDMEVVLPDGTSLGRFNATESARLAYWMGAKSPNGGDLILLVQASSAMRAGSARYTCQVWDTGPDDHPDAPPATTLLRMPGAVDVMLYSEKDIDVLAADLLEGHQYLLREGSPRSDPYYCATTVTNAQGVVLGTNLRSDRTGVVFTAPATGRYELSLQRARGEAPETWFIPGGFTYAISDITPP</sequence>
<accession>A0ABX9QRK2</accession>
<evidence type="ECO:0008006" key="3">
    <source>
        <dbReference type="Google" id="ProtNLM"/>
    </source>
</evidence>
<proteinExistence type="predicted"/>
<name>A0ABX9QRK2_9BACT</name>
<organism evidence="1 2">
    <name type="scientific">Corallococcus praedator</name>
    <dbReference type="NCBI Taxonomy" id="2316724"/>
    <lineage>
        <taxon>Bacteria</taxon>
        <taxon>Pseudomonadati</taxon>
        <taxon>Myxococcota</taxon>
        <taxon>Myxococcia</taxon>
        <taxon>Myxococcales</taxon>
        <taxon>Cystobacterineae</taxon>
        <taxon>Myxococcaceae</taxon>
        <taxon>Corallococcus</taxon>
    </lineage>
</organism>
<dbReference type="Proteomes" id="UP000278907">
    <property type="component" value="Unassembled WGS sequence"/>
</dbReference>
<dbReference type="EMBL" id="RAWI01000019">
    <property type="protein sequence ID" value="RKI15424.1"/>
    <property type="molecule type" value="Genomic_DNA"/>
</dbReference>
<comment type="caution">
    <text evidence="1">The sequence shown here is derived from an EMBL/GenBank/DDBJ whole genome shotgun (WGS) entry which is preliminary data.</text>
</comment>
<reference evidence="1 2" key="1">
    <citation type="submission" date="2018-09" db="EMBL/GenBank/DDBJ databases">
        <authorList>
            <person name="Livingstone P.G."/>
            <person name="Whitworth D.E."/>
        </authorList>
    </citation>
    <scope>NUCLEOTIDE SEQUENCE [LARGE SCALE GENOMIC DNA]</scope>
    <source>
        <strain evidence="1 2">CA031B</strain>
    </source>
</reference>
<gene>
    <name evidence="1" type="ORF">D7Y13_04385</name>
</gene>